<feature type="compositionally biased region" description="Low complexity" evidence="1">
    <location>
        <begin position="211"/>
        <end position="220"/>
    </location>
</feature>
<gene>
    <name evidence="2" type="ORF">ABL78_4786</name>
</gene>
<name>A0A0N1PBM5_LEPSE</name>
<dbReference type="OMA" id="PHLRIVC"/>
<feature type="region of interest" description="Disordered" evidence="1">
    <location>
        <begin position="326"/>
        <end position="350"/>
    </location>
</feature>
<evidence type="ECO:0000256" key="1">
    <source>
        <dbReference type="SAM" id="MobiDB-lite"/>
    </source>
</evidence>
<feature type="region of interest" description="Disordered" evidence="1">
    <location>
        <begin position="658"/>
        <end position="677"/>
    </location>
</feature>
<dbReference type="VEuPathDB" id="TriTrypDB:Lsey_0145_0150"/>
<feature type="compositionally biased region" description="Low complexity" evidence="1">
    <location>
        <begin position="658"/>
        <end position="667"/>
    </location>
</feature>
<dbReference type="EMBL" id="LJSK01000145">
    <property type="protein sequence ID" value="KPI86164.1"/>
    <property type="molecule type" value="Genomic_DNA"/>
</dbReference>
<feature type="region of interest" description="Disordered" evidence="1">
    <location>
        <begin position="848"/>
        <end position="889"/>
    </location>
</feature>
<keyword evidence="3" id="KW-1185">Reference proteome</keyword>
<evidence type="ECO:0000313" key="3">
    <source>
        <dbReference type="Proteomes" id="UP000038009"/>
    </source>
</evidence>
<dbReference type="OrthoDB" id="272220at2759"/>
<evidence type="ECO:0000313" key="2">
    <source>
        <dbReference type="EMBL" id="KPI86164.1"/>
    </source>
</evidence>
<reference evidence="2 3" key="1">
    <citation type="journal article" date="2015" name="PLoS Pathog.">
        <title>Leptomonas seymouri: Adaptations to the Dixenous Life Cycle Analyzed by Genome Sequencing, Transcriptome Profiling and Co-infection with Leishmania donovani.</title>
        <authorList>
            <person name="Kraeva N."/>
            <person name="Butenko A."/>
            <person name="Hlavacova J."/>
            <person name="Kostygov A."/>
            <person name="Myskova J."/>
            <person name="Grybchuk D."/>
            <person name="Lestinova T."/>
            <person name="Votypka J."/>
            <person name="Volf P."/>
            <person name="Opperdoes F."/>
            <person name="Flegontov P."/>
            <person name="Lukes J."/>
            <person name="Yurchenko V."/>
        </authorList>
    </citation>
    <scope>NUCLEOTIDE SEQUENCE [LARGE SCALE GENOMIC DNA]</scope>
    <source>
        <strain evidence="2 3">ATCC 30220</strain>
    </source>
</reference>
<feature type="region of interest" description="Disordered" evidence="1">
    <location>
        <begin position="193"/>
        <end position="227"/>
    </location>
</feature>
<feature type="compositionally biased region" description="Gly residues" evidence="1">
    <location>
        <begin position="194"/>
        <end position="204"/>
    </location>
</feature>
<protein>
    <submittedName>
        <fullName evidence="2">Uncharacterized protein</fullName>
    </submittedName>
</protein>
<accession>A0A0N1PBM5</accession>
<sequence>MSKAYKKLSPIGCKMNDAAYPFRGVHKLDDCINHGHSGLSKKAPTSISMRITGSNLVIEQVSTPKGVDLECELGVNGGIPRPVSLQQASALMVPGDGHDYNLTTAVKANGTTTKHYCKLTFNGSEGINVLRVRAPEDCSPDAVYIVADGHRLRPTAGWFRIPIQTKDCFLVANFPMADNGGSGLGATPFPFPLEGGGVNDGQRGGNAKSPLSPQQRRSLGQQGGSITRAPTIPADAHFLLETISAPPTNSDGAPMQQQQALLVCTSTGRVIPLTPCGTVAVPHAGAPFRLVLPAQSVHGAGNGSALAGAAPLAGDFTPIPEVETRIQASSAPTNPLEAAGANAPQSGSAPEAAAAMPSFVATAPNFTVELIGEDGSCATGQGIAILPLTHRRAQAIKIIVKDVVGRVLMRQKSYVPALQPAPATVQMKEDNGGSLVVSTGPGNKLTVGGVPQANPSAGAVLPRVVPQQVVVEQPNADGTMSTLALDVAAKGSGGQATPVGVNSKAPVPVPIPLGGGTPAAAAPPGTPEKWVVELCTALQKTNPEEQRRLTQAIQPSTLPSMTIVNFVRDQLTRQPPAISFTVSKNGLEAVQCPGCTISAVVGSDPPRSIPNSGSIQLSAGKAAVLTATSSSTQRPASACRVQMSNMLGDNANAFSSPSSGYNPYGSSAPNAPSSENKADTELVTRLLDSLIRFNVNAAKVADDVGGMPTTPFSAQGRRMVPLLATCLRSASASGAAAAATKAANDQAAAAAAAEAAAQAKANEDILFTCGPGYVDNIYTTTPQLHLFAAIDDQAPQVLQQRGRVPAQGVLEGDRKPFFIRITARDPSTGTVKMEKTITVLGVSPTAPSGAASAPAPVQAQPDVASTAGLHAASTPTSAVAKPATAPAEASKAELTPMPYMDVSLQTVGQDVQARFLCPPHLRIVCEVDGMGGHTGQSDFVTKIPASRFHCINLSLIDTYGKLVFQQKLNLPAMASSVWGLAVQHNGLSVDPESGSLATASVDRSPECSLPGNFLSFDASLPHYVHLRKYFNGIHGCCVGEVSLRLPGLTLPPELAEATSILRRRANRQLSDSQAKAALNQLRAHCASPPVADLINSILVNWTSAAGASSSFNPDSSSSRVFFRLTGSD</sequence>
<proteinExistence type="predicted"/>
<dbReference type="AlphaFoldDB" id="A0A0N1PBM5"/>
<organism evidence="2 3">
    <name type="scientific">Leptomonas seymouri</name>
    <dbReference type="NCBI Taxonomy" id="5684"/>
    <lineage>
        <taxon>Eukaryota</taxon>
        <taxon>Discoba</taxon>
        <taxon>Euglenozoa</taxon>
        <taxon>Kinetoplastea</taxon>
        <taxon>Metakinetoplastina</taxon>
        <taxon>Trypanosomatida</taxon>
        <taxon>Trypanosomatidae</taxon>
        <taxon>Leishmaniinae</taxon>
        <taxon>Leptomonas</taxon>
    </lineage>
</organism>
<dbReference type="Proteomes" id="UP000038009">
    <property type="component" value="Unassembled WGS sequence"/>
</dbReference>
<comment type="caution">
    <text evidence="2">The sequence shown here is derived from an EMBL/GenBank/DDBJ whole genome shotgun (WGS) entry which is preliminary data.</text>
</comment>